<evidence type="ECO:0000259" key="1">
    <source>
        <dbReference type="Pfam" id="PF00550"/>
    </source>
</evidence>
<dbReference type="OrthoDB" id="9019796at2"/>
<dbReference type="InterPro" id="IPR036736">
    <property type="entry name" value="ACP-like_sf"/>
</dbReference>
<gene>
    <name evidence="2" type="ORF">WJ33_26050</name>
</gene>
<dbReference type="SUPFAM" id="SSF47336">
    <property type="entry name" value="ACP-like"/>
    <property type="match status" value="1"/>
</dbReference>
<comment type="caution">
    <text evidence="2">The sequence shown here is derived from an EMBL/GenBank/DDBJ whole genome shotgun (WGS) entry which is preliminary data.</text>
</comment>
<feature type="domain" description="Carrier" evidence="1">
    <location>
        <begin position="8"/>
        <end position="72"/>
    </location>
</feature>
<evidence type="ECO:0000313" key="3">
    <source>
        <dbReference type="Proteomes" id="UP000064029"/>
    </source>
</evidence>
<proteinExistence type="predicted"/>
<dbReference type="Gene3D" id="1.10.1200.10">
    <property type="entry name" value="ACP-like"/>
    <property type="match status" value="1"/>
</dbReference>
<organism evidence="2 3">
    <name type="scientific">Burkholderia ubonensis</name>
    <dbReference type="NCBI Taxonomy" id="101571"/>
    <lineage>
        <taxon>Bacteria</taxon>
        <taxon>Pseudomonadati</taxon>
        <taxon>Pseudomonadota</taxon>
        <taxon>Betaproteobacteria</taxon>
        <taxon>Burkholderiales</taxon>
        <taxon>Burkholderiaceae</taxon>
        <taxon>Burkholderia</taxon>
        <taxon>Burkholderia cepacia complex</taxon>
    </lineage>
</organism>
<sequence length="79" mass="8497">MQLNFENLRPQIAKALDIDPADLEPTTILSGNEKWDSFAVLSVVALVTEHTGKQLTLPDVAKLGAVSDLVGLVQKLKGN</sequence>
<dbReference type="EMBL" id="LOXM01000131">
    <property type="protein sequence ID" value="KVG66820.1"/>
    <property type="molecule type" value="Genomic_DNA"/>
</dbReference>
<reference evidence="2 3" key="1">
    <citation type="submission" date="2015-11" db="EMBL/GenBank/DDBJ databases">
        <title>Expanding the genomic diversity of Burkholderia species for the development of highly accurate diagnostics.</title>
        <authorList>
            <person name="Sahl J."/>
            <person name="Keim P."/>
            <person name="Wagner D."/>
        </authorList>
    </citation>
    <scope>NUCLEOTIDE SEQUENCE [LARGE SCALE GENOMIC DNA]</scope>
    <source>
        <strain evidence="2 3">MSMB2036</strain>
    </source>
</reference>
<dbReference type="Pfam" id="PF00550">
    <property type="entry name" value="PP-binding"/>
    <property type="match status" value="1"/>
</dbReference>
<dbReference type="RefSeq" id="WP_059752277.1">
    <property type="nucleotide sequence ID" value="NZ_CP013414.1"/>
</dbReference>
<evidence type="ECO:0000313" key="2">
    <source>
        <dbReference type="EMBL" id="KVG66820.1"/>
    </source>
</evidence>
<dbReference type="AlphaFoldDB" id="A0A103RFE7"/>
<accession>A0A103RFE7</accession>
<name>A0A103RFE7_9BURK</name>
<protein>
    <recommendedName>
        <fullName evidence="1">Carrier domain-containing protein</fullName>
    </recommendedName>
</protein>
<dbReference type="Proteomes" id="UP000064029">
    <property type="component" value="Unassembled WGS sequence"/>
</dbReference>
<dbReference type="InterPro" id="IPR009081">
    <property type="entry name" value="PP-bd_ACP"/>
</dbReference>